<accession>A0ABP0VA69</accession>
<dbReference type="EMBL" id="CAXAQS010000355">
    <property type="protein sequence ID" value="CAK9251314.1"/>
    <property type="molecule type" value="Genomic_DNA"/>
</dbReference>
<sequence>MERGVTIAELTRMASNLRVFRPDAALMVLPCMGSLNDVTMCVVFCTASTKAGNFSLSFSAPMHTITVNLPGLLSGFKISQSFTGLLEASCHSPAANIPPET</sequence>
<keyword evidence="2" id="KW-1185">Reference proteome</keyword>
<evidence type="ECO:0000313" key="2">
    <source>
        <dbReference type="Proteomes" id="UP001497444"/>
    </source>
</evidence>
<gene>
    <name evidence="1" type="ORF">CSSPJE1EN1_LOCUS26692</name>
</gene>
<protein>
    <submittedName>
        <fullName evidence="1">Uncharacterized protein</fullName>
    </submittedName>
</protein>
<comment type="caution">
    <text evidence="1">The sequence shown here is derived from an EMBL/GenBank/DDBJ whole genome shotgun (WGS) entry which is preliminary data.</text>
</comment>
<organism evidence="1 2">
    <name type="scientific">Sphagnum jensenii</name>
    <dbReference type="NCBI Taxonomy" id="128206"/>
    <lineage>
        <taxon>Eukaryota</taxon>
        <taxon>Viridiplantae</taxon>
        <taxon>Streptophyta</taxon>
        <taxon>Embryophyta</taxon>
        <taxon>Bryophyta</taxon>
        <taxon>Sphagnophytina</taxon>
        <taxon>Sphagnopsida</taxon>
        <taxon>Sphagnales</taxon>
        <taxon>Sphagnaceae</taxon>
        <taxon>Sphagnum</taxon>
    </lineage>
</organism>
<reference evidence="1" key="1">
    <citation type="submission" date="2024-02" db="EMBL/GenBank/DDBJ databases">
        <authorList>
            <consortium name="ELIXIR-Norway"/>
            <consortium name="Elixir Norway"/>
        </authorList>
    </citation>
    <scope>NUCLEOTIDE SEQUENCE</scope>
</reference>
<name>A0ABP0VA69_9BRYO</name>
<proteinExistence type="predicted"/>
<dbReference type="Proteomes" id="UP001497444">
    <property type="component" value="Unassembled WGS sequence"/>
</dbReference>
<evidence type="ECO:0000313" key="1">
    <source>
        <dbReference type="EMBL" id="CAK9251314.1"/>
    </source>
</evidence>